<dbReference type="KEGG" id="ccot:CCAX7_004720"/>
<dbReference type="AlphaFoldDB" id="A0A402D2Y0"/>
<name>A0A402D2Y0_9BACT</name>
<dbReference type="FunCoup" id="A0A402D2Y0">
    <property type="interactions" value="350"/>
</dbReference>
<dbReference type="Proteomes" id="UP000287394">
    <property type="component" value="Chromosome"/>
</dbReference>
<evidence type="ECO:0000313" key="3">
    <source>
        <dbReference type="Proteomes" id="UP000287394"/>
    </source>
</evidence>
<proteinExistence type="predicted"/>
<dbReference type="InterPro" id="IPR050266">
    <property type="entry name" value="AB_hydrolase_sf"/>
</dbReference>
<dbReference type="SUPFAM" id="SSF53474">
    <property type="entry name" value="alpha/beta-Hydrolases"/>
    <property type="match status" value="1"/>
</dbReference>
<dbReference type="GO" id="GO:0016020">
    <property type="term" value="C:membrane"/>
    <property type="evidence" value="ECO:0007669"/>
    <property type="project" value="TreeGrafter"/>
</dbReference>
<sequence>MGGAGAMAAGSPESSEALLYLHGWAGSKELWWSSLREMSGWSYGVALDLPGTGETPAAEEPSSMADMARWVADMCARLGLKSVTLVGHSLGGNLAAQVALDHPRIVRRLVLVDAALDTASLPKRAFWSLSPHYGMHALKLARLASEPIAALGRRTPDDHQGGPLLALARRTRLYLDKNRDIDLQQQMRWLCENPLPAEDLSAIAAPVLWIHGVRDLTIPITHAREIVRELPHWTLHAMPGADHSPMDHDPEGFARIIRRFCQEKQS</sequence>
<dbReference type="PANTHER" id="PTHR43798">
    <property type="entry name" value="MONOACYLGLYCEROL LIPASE"/>
    <property type="match status" value="1"/>
</dbReference>
<accession>A0A402D2Y0</accession>
<dbReference type="EMBL" id="AP025739">
    <property type="protein sequence ID" value="BDI28421.1"/>
    <property type="molecule type" value="Genomic_DNA"/>
</dbReference>
<protein>
    <submittedName>
        <fullName evidence="2">Alpha/beta hydrolase</fullName>
    </submittedName>
</protein>
<dbReference type="OrthoDB" id="9775557at2"/>
<keyword evidence="1 2" id="KW-0378">Hydrolase</keyword>
<evidence type="ECO:0000313" key="2">
    <source>
        <dbReference type="EMBL" id="BDI28421.1"/>
    </source>
</evidence>
<dbReference type="PRINTS" id="PR00111">
    <property type="entry name" value="ABHYDROLASE"/>
</dbReference>
<organism evidence="2 3">
    <name type="scientific">Capsulimonas corticalis</name>
    <dbReference type="NCBI Taxonomy" id="2219043"/>
    <lineage>
        <taxon>Bacteria</taxon>
        <taxon>Bacillati</taxon>
        <taxon>Armatimonadota</taxon>
        <taxon>Armatimonadia</taxon>
        <taxon>Capsulimonadales</taxon>
        <taxon>Capsulimonadaceae</taxon>
        <taxon>Capsulimonas</taxon>
    </lineage>
</organism>
<dbReference type="Pfam" id="PF00561">
    <property type="entry name" value="Abhydrolase_1"/>
    <property type="match status" value="1"/>
</dbReference>
<dbReference type="PANTHER" id="PTHR43798:SF31">
    <property type="entry name" value="AB HYDROLASE SUPERFAMILY PROTEIN YCLE"/>
    <property type="match status" value="1"/>
</dbReference>
<gene>
    <name evidence="2" type="ORF">CCAX7_004720</name>
</gene>
<dbReference type="GO" id="GO:0016787">
    <property type="term" value="F:hydrolase activity"/>
    <property type="evidence" value="ECO:0007669"/>
    <property type="project" value="UniProtKB-KW"/>
</dbReference>
<evidence type="ECO:0000256" key="1">
    <source>
        <dbReference type="ARBA" id="ARBA00022801"/>
    </source>
</evidence>
<dbReference type="InterPro" id="IPR029058">
    <property type="entry name" value="AB_hydrolase_fold"/>
</dbReference>
<keyword evidence="3" id="KW-1185">Reference proteome</keyword>
<dbReference type="InterPro" id="IPR000073">
    <property type="entry name" value="AB_hydrolase_1"/>
</dbReference>
<reference evidence="2 3" key="1">
    <citation type="journal article" date="2019" name="Int. J. Syst. Evol. Microbiol.">
        <title>Capsulimonas corticalis gen. nov., sp. nov., an aerobic capsulated bacterium, of a novel bacterial order, Capsulimonadales ord. nov., of the class Armatimonadia of the phylum Armatimonadetes.</title>
        <authorList>
            <person name="Li J."/>
            <person name="Kudo C."/>
            <person name="Tonouchi A."/>
        </authorList>
    </citation>
    <scope>NUCLEOTIDE SEQUENCE [LARGE SCALE GENOMIC DNA]</scope>
    <source>
        <strain evidence="2 3">AX-7</strain>
    </source>
</reference>
<dbReference type="Gene3D" id="3.40.50.1820">
    <property type="entry name" value="alpha/beta hydrolase"/>
    <property type="match status" value="1"/>
</dbReference>